<organism evidence="1 2">
    <name type="scientific">Bauhinia variegata</name>
    <name type="common">Purple orchid tree</name>
    <name type="synonym">Phanera variegata</name>
    <dbReference type="NCBI Taxonomy" id="167791"/>
    <lineage>
        <taxon>Eukaryota</taxon>
        <taxon>Viridiplantae</taxon>
        <taxon>Streptophyta</taxon>
        <taxon>Embryophyta</taxon>
        <taxon>Tracheophyta</taxon>
        <taxon>Spermatophyta</taxon>
        <taxon>Magnoliopsida</taxon>
        <taxon>eudicotyledons</taxon>
        <taxon>Gunneridae</taxon>
        <taxon>Pentapetalae</taxon>
        <taxon>rosids</taxon>
        <taxon>fabids</taxon>
        <taxon>Fabales</taxon>
        <taxon>Fabaceae</taxon>
        <taxon>Cercidoideae</taxon>
        <taxon>Cercideae</taxon>
        <taxon>Bauhiniinae</taxon>
        <taxon>Bauhinia</taxon>
    </lineage>
</organism>
<accession>A0ACB9PV05</accession>
<dbReference type="Proteomes" id="UP000828941">
    <property type="component" value="Chromosome 3"/>
</dbReference>
<gene>
    <name evidence="1" type="ORF">L6164_005760</name>
</gene>
<sequence length="84" mass="9452">MNEEMNIVYHNGTWTLVDLLVGKNAIGYTCVFMVKVNPDNSMAQLKAHLAAKAYAQAYGTVYFEIFSLVAKLTFLIVDLFGYHN</sequence>
<evidence type="ECO:0000313" key="1">
    <source>
        <dbReference type="EMBL" id="KAI4351391.1"/>
    </source>
</evidence>
<protein>
    <submittedName>
        <fullName evidence="1">Uncharacterized protein</fullName>
    </submittedName>
</protein>
<name>A0ACB9PV05_BAUVA</name>
<comment type="caution">
    <text evidence="1">The sequence shown here is derived from an EMBL/GenBank/DDBJ whole genome shotgun (WGS) entry which is preliminary data.</text>
</comment>
<evidence type="ECO:0000313" key="2">
    <source>
        <dbReference type="Proteomes" id="UP000828941"/>
    </source>
</evidence>
<keyword evidence="2" id="KW-1185">Reference proteome</keyword>
<dbReference type="EMBL" id="CM039428">
    <property type="protein sequence ID" value="KAI4351391.1"/>
    <property type="molecule type" value="Genomic_DNA"/>
</dbReference>
<reference evidence="1 2" key="1">
    <citation type="journal article" date="2022" name="DNA Res.">
        <title>Chromosomal-level genome assembly of the orchid tree Bauhinia variegata (Leguminosae; Cercidoideae) supports the allotetraploid origin hypothesis of Bauhinia.</title>
        <authorList>
            <person name="Zhong Y."/>
            <person name="Chen Y."/>
            <person name="Zheng D."/>
            <person name="Pang J."/>
            <person name="Liu Y."/>
            <person name="Luo S."/>
            <person name="Meng S."/>
            <person name="Qian L."/>
            <person name="Wei D."/>
            <person name="Dai S."/>
            <person name="Zhou R."/>
        </authorList>
    </citation>
    <scope>NUCLEOTIDE SEQUENCE [LARGE SCALE GENOMIC DNA]</scope>
    <source>
        <strain evidence="1">BV-YZ2020</strain>
    </source>
</reference>
<proteinExistence type="predicted"/>